<dbReference type="InterPro" id="IPR005644">
    <property type="entry name" value="NolW-like"/>
</dbReference>
<keyword evidence="9" id="KW-0998">Cell outer membrane</keyword>
<comment type="similarity">
    <text evidence="2">Belongs to the bacterial secretin family. GSP D subfamily.</text>
</comment>
<name>A0ABX7M4E1_9RHOO</name>
<evidence type="ECO:0000259" key="14">
    <source>
        <dbReference type="Pfam" id="PF21305"/>
    </source>
</evidence>
<keyword evidence="5" id="KW-0812">Transmembrane</keyword>
<evidence type="ECO:0000313" key="15">
    <source>
        <dbReference type="EMBL" id="QSI75796.1"/>
    </source>
</evidence>
<dbReference type="InterPro" id="IPR013356">
    <property type="entry name" value="T2SS_GspD"/>
</dbReference>
<keyword evidence="4" id="KW-1134">Transmembrane beta strand</keyword>
<dbReference type="PRINTS" id="PR00811">
    <property type="entry name" value="BCTERIALGSPD"/>
</dbReference>
<keyword evidence="6" id="KW-0732">Signal</keyword>
<evidence type="ECO:0000256" key="6">
    <source>
        <dbReference type="ARBA" id="ARBA00022729"/>
    </source>
</evidence>
<feature type="domain" description="NolW-like" evidence="13">
    <location>
        <begin position="181"/>
        <end position="251"/>
    </location>
</feature>
<dbReference type="InterPro" id="IPR049371">
    <property type="entry name" value="GspD-like_N0"/>
</dbReference>
<proteinExistence type="inferred from homology"/>
<feature type="domain" description="NolW-like" evidence="13">
    <location>
        <begin position="256"/>
        <end position="355"/>
    </location>
</feature>
<feature type="region of interest" description="Disordered" evidence="11">
    <location>
        <begin position="280"/>
        <end position="322"/>
    </location>
</feature>
<dbReference type="Pfam" id="PF00263">
    <property type="entry name" value="Secretin"/>
    <property type="match status" value="1"/>
</dbReference>
<organism evidence="15 16">
    <name type="scientific">Niveibacterium microcysteis</name>
    <dbReference type="NCBI Taxonomy" id="2811415"/>
    <lineage>
        <taxon>Bacteria</taxon>
        <taxon>Pseudomonadati</taxon>
        <taxon>Pseudomonadota</taxon>
        <taxon>Betaproteobacteria</taxon>
        <taxon>Rhodocyclales</taxon>
        <taxon>Rhodocyclaceae</taxon>
        <taxon>Niveibacterium</taxon>
    </lineage>
</organism>
<evidence type="ECO:0000313" key="16">
    <source>
        <dbReference type="Proteomes" id="UP000663570"/>
    </source>
</evidence>
<dbReference type="InterPro" id="IPR038591">
    <property type="entry name" value="NolW-like_sf"/>
</dbReference>
<evidence type="ECO:0000256" key="10">
    <source>
        <dbReference type="RuleBase" id="RU004004"/>
    </source>
</evidence>
<evidence type="ECO:0000256" key="9">
    <source>
        <dbReference type="ARBA" id="ARBA00023237"/>
    </source>
</evidence>
<feature type="compositionally biased region" description="Low complexity" evidence="11">
    <location>
        <begin position="280"/>
        <end position="314"/>
    </location>
</feature>
<sequence>MIAATLAAHVAPATAAEGETVALNFVNAEIDAVIRAISKITGKNFLVDPRVRGTLNITTQTPVPKELTYQILLSALRMQGYTAVESNGVVKILPEVDAKLHAVPSGRKTTAAGDRIVTQIFQVRHESAAQLVPVIRPLVSPNNTVTAYPGNNTLIVTDYAENIARIGQVLASIDVPQGDIRVIPVQNASALDLAQSINRLLADQGAGGGDQSQKISVQADNRTNSLLVRSDNPSKLATVRQLVTTLDQPGAAGNIRVVYLKNAEAAKVAQTLRAIMTGDTSSSLTTSSTPSGNAQGGQSNSSSFSSSGTSTAGTPSGGGMIQADTTNNALIITAPEPVYNNLRKVIDQLDRRRAQVYVEALIAEMSSENAAEFGVQWFAGEKPGSNGSFVGGGTNFTGATPSLLGASTGTESLLGAGLNVLVGSGKVNIPGIGDILNLQVLARFLESQSKANILSTPTLLTLDNEEAKIVVAENLPFLTGQYSNTGGGTTPNNPFQTIERKDVGLTLKIKPQISEGGSIRMLISEENSTVKATTAAGPTTKKRSIDTNVIVDDGSIIALGGLIQDESQDGADKVPYLGNIPIIGSLFRYDTRSRKKTNLVVFLRPKIVRSEMDARSFTHERYDEILGLQRQPGTTRNYLMPDDGAPPQLPARSLMPAAAPATAAESDPSSAPASATK</sequence>
<evidence type="ECO:0000256" key="2">
    <source>
        <dbReference type="ARBA" id="ARBA00006980"/>
    </source>
</evidence>
<dbReference type="InterPro" id="IPR004846">
    <property type="entry name" value="T2SS/T3SS_dom"/>
</dbReference>
<dbReference type="NCBIfam" id="TIGR02517">
    <property type="entry name" value="type_II_gspD"/>
    <property type="match status" value="1"/>
</dbReference>
<evidence type="ECO:0000259" key="12">
    <source>
        <dbReference type="Pfam" id="PF00263"/>
    </source>
</evidence>
<feature type="compositionally biased region" description="Low complexity" evidence="11">
    <location>
        <begin position="650"/>
        <end position="677"/>
    </location>
</feature>
<evidence type="ECO:0000256" key="3">
    <source>
        <dbReference type="ARBA" id="ARBA00022448"/>
    </source>
</evidence>
<dbReference type="PANTHER" id="PTHR30332">
    <property type="entry name" value="PROBABLE GENERAL SECRETION PATHWAY PROTEIN D"/>
    <property type="match status" value="1"/>
</dbReference>
<dbReference type="InterPro" id="IPR050810">
    <property type="entry name" value="Bact_Secretion_Sys_Channel"/>
</dbReference>
<evidence type="ECO:0000259" key="13">
    <source>
        <dbReference type="Pfam" id="PF03958"/>
    </source>
</evidence>
<dbReference type="RefSeq" id="WP_206253675.1">
    <property type="nucleotide sequence ID" value="NZ_CP071060.1"/>
</dbReference>
<keyword evidence="8" id="KW-0472">Membrane</keyword>
<dbReference type="Gene3D" id="3.30.1370.120">
    <property type="match status" value="3"/>
</dbReference>
<keyword evidence="7" id="KW-0653">Protein transport</keyword>
<dbReference type="EMBL" id="CP071060">
    <property type="protein sequence ID" value="QSI75796.1"/>
    <property type="molecule type" value="Genomic_DNA"/>
</dbReference>
<dbReference type="Proteomes" id="UP000663570">
    <property type="component" value="Chromosome"/>
</dbReference>
<accession>A0ABX7M4E1</accession>
<evidence type="ECO:0000256" key="11">
    <source>
        <dbReference type="SAM" id="MobiDB-lite"/>
    </source>
</evidence>
<feature type="domain" description="GspD-like N0" evidence="14">
    <location>
        <begin position="23"/>
        <end position="92"/>
    </location>
</feature>
<feature type="region of interest" description="Disordered" evidence="11">
    <location>
        <begin position="633"/>
        <end position="677"/>
    </location>
</feature>
<dbReference type="Pfam" id="PF03958">
    <property type="entry name" value="Secretin_N"/>
    <property type="match status" value="3"/>
</dbReference>
<dbReference type="InterPro" id="IPR001775">
    <property type="entry name" value="GspD/PilQ"/>
</dbReference>
<comment type="subcellular location">
    <subcellularLocation>
        <location evidence="1 10">Cell outer membrane</location>
    </subcellularLocation>
</comment>
<dbReference type="PANTHER" id="PTHR30332:SF24">
    <property type="entry name" value="SECRETIN GSPD-RELATED"/>
    <property type="match status" value="1"/>
</dbReference>
<dbReference type="Pfam" id="PF21305">
    <property type="entry name" value="type_II_gspD_N0"/>
    <property type="match status" value="1"/>
</dbReference>
<protein>
    <submittedName>
        <fullName evidence="15">Type II secretion system secretin GspD</fullName>
    </submittedName>
</protein>
<evidence type="ECO:0000256" key="8">
    <source>
        <dbReference type="ARBA" id="ARBA00023136"/>
    </source>
</evidence>
<feature type="domain" description="Type II/III secretion system secretin-like" evidence="12">
    <location>
        <begin position="445"/>
        <end position="609"/>
    </location>
</feature>
<evidence type="ECO:0000256" key="4">
    <source>
        <dbReference type="ARBA" id="ARBA00022452"/>
    </source>
</evidence>
<evidence type="ECO:0000256" key="1">
    <source>
        <dbReference type="ARBA" id="ARBA00004442"/>
    </source>
</evidence>
<evidence type="ECO:0000256" key="5">
    <source>
        <dbReference type="ARBA" id="ARBA00022692"/>
    </source>
</evidence>
<keyword evidence="16" id="KW-1185">Reference proteome</keyword>
<feature type="domain" description="NolW-like" evidence="13">
    <location>
        <begin position="118"/>
        <end position="177"/>
    </location>
</feature>
<gene>
    <name evidence="15" type="primary">gspD</name>
    <name evidence="15" type="ORF">JY500_15070</name>
</gene>
<keyword evidence="3 10" id="KW-0813">Transport</keyword>
<reference evidence="15 16" key="1">
    <citation type="submission" date="2021-02" db="EMBL/GenBank/DDBJ databases">
        <title>Niveibacterium changnyeongensis HC41.</title>
        <authorList>
            <person name="Kang M."/>
        </authorList>
    </citation>
    <scope>NUCLEOTIDE SEQUENCE [LARGE SCALE GENOMIC DNA]</scope>
    <source>
        <strain evidence="15 16">HC41</strain>
    </source>
</reference>
<evidence type="ECO:0000256" key="7">
    <source>
        <dbReference type="ARBA" id="ARBA00022927"/>
    </source>
</evidence>